<dbReference type="PATRIC" id="fig|45073.5.peg.392"/>
<feature type="transmembrane region" description="Helical" evidence="6">
    <location>
        <begin position="6"/>
        <end position="24"/>
    </location>
</feature>
<keyword evidence="8" id="KW-1185">Reference proteome</keyword>
<keyword evidence="4 6" id="KW-1133">Transmembrane helix</keyword>
<name>A0A0W0Y3A3_9GAMM</name>
<dbReference type="AlphaFoldDB" id="A0A0W0Y3A3"/>
<feature type="transmembrane region" description="Helical" evidence="6">
    <location>
        <begin position="240"/>
        <end position="259"/>
    </location>
</feature>
<evidence type="ECO:0000313" key="7">
    <source>
        <dbReference type="EMBL" id="KTD51521.1"/>
    </source>
</evidence>
<comment type="subcellular location">
    <subcellularLocation>
        <location evidence="1">Cell membrane</location>
        <topology evidence="1">Multi-pass membrane protein</topology>
    </subcellularLocation>
</comment>
<proteinExistence type="predicted"/>
<dbReference type="PANTHER" id="PTHR39087">
    <property type="entry name" value="UPF0104 MEMBRANE PROTEIN MJ1595"/>
    <property type="match status" value="1"/>
</dbReference>
<keyword evidence="5 6" id="KW-0472">Membrane</keyword>
<dbReference type="NCBIfam" id="TIGR00374">
    <property type="entry name" value="flippase-like domain"/>
    <property type="match status" value="1"/>
</dbReference>
<evidence type="ECO:0000256" key="3">
    <source>
        <dbReference type="ARBA" id="ARBA00022692"/>
    </source>
</evidence>
<dbReference type="PANTHER" id="PTHR39087:SF2">
    <property type="entry name" value="UPF0104 MEMBRANE PROTEIN MJ1595"/>
    <property type="match status" value="1"/>
</dbReference>
<evidence type="ECO:0000256" key="5">
    <source>
        <dbReference type="ARBA" id="ARBA00023136"/>
    </source>
</evidence>
<evidence type="ECO:0000256" key="6">
    <source>
        <dbReference type="SAM" id="Phobius"/>
    </source>
</evidence>
<organism evidence="7 8">
    <name type="scientific">Legionella quinlivanii</name>
    <dbReference type="NCBI Taxonomy" id="45073"/>
    <lineage>
        <taxon>Bacteria</taxon>
        <taxon>Pseudomonadati</taxon>
        <taxon>Pseudomonadota</taxon>
        <taxon>Gammaproteobacteria</taxon>
        <taxon>Legionellales</taxon>
        <taxon>Legionellaceae</taxon>
        <taxon>Legionella</taxon>
    </lineage>
</organism>
<reference evidence="7 8" key="1">
    <citation type="submission" date="2015-11" db="EMBL/GenBank/DDBJ databases">
        <title>Genomic analysis of 38 Legionella species identifies large and diverse effector repertoires.</title>
        <authorList>
            <person name="Burstein D."/>
            <person name="Amaro F."/>
            <person name="Zusman T."/>
            <person name="Lifshitz Z."/>
            <person name="Cohen O."/>
            <person name="Gilbert J.A."/>
            <person name="Pupko T."/>
            <person name="Shuman H.A."/>
            <person name="Segal G."/>
        </authorList>
    </citation>
    <scope>NUCLEOTIDE SEQUENCE [LARGE SCALE GENOMIC DNA]</scope>
    <source>
        <strain evidence="7 8">CDC#1442-AUS-E</strain>
    </source>
</reference>
<feature type="transmembrane region" description="Helical" evidence="6">
    <location>
        <begin position="36"/>
        <end position="61"/>
    </location>
</feature>
<gene>
    <name evidence="7" type="ORF">Lqui_0365</name>
</gene>
<evidence type="ECO:0000256" key="1">
    <source>
        <dbReference type="ARBA" id="ARBA00004651"/>
    </source>
</evidence>
<evidence type="ECO:0000313" key="8">
    <source>
        <dbReference type="Proteomes" id="UP000054618"/>
    </source>
</evidence>
<dbReference type="Proteomes" id="UP000054618">
    <property type="component" value="Unassembled WGS sequence"/>
</dbReference>
<evidence type="ECO:0000256" key="4">
    <source>
        <dbReference type="ARBA" id="ARBA00022989"/>
    </source>
</evidence>
<protein>
    <recommendedName>
        <fullName evidence="9">TIGR00374 family protein</fullName>
    </recommendedName>
</protein>
<feature type="transmembrane region" description="Helical" evidence="6">
    <location>
        <begin position="213"/>
        <end position="234"/>
    </location>
</feature>
<evidence type="ECO:0008006" key="9">
    <source>
        <dbReference type="Google" id="ProtNLM"/>
    </source>
</evidence>
<evidence type="ECO:0000256" key="2">
    <source>
        <dbReference type="ARBA" id="ARBA00022475"/>
    </source>
</evidence>
<feature type="transmembrane region" description="Helical" evidence="6">
    <location>
        <begin position="114"/>
        <end position="141"/>
    </location>
</feature>
<dbReference type="STRING" id="45073.Lqui_0365"/>
<feature type="transmembrane region" description="Helical" evidence="6">
    <location>
        <begin position="147"/>
        <end position="170"/>
    </location>
</feature>
<dbReference type="RefSeq" id="WP_058506493.1">
    <property type="nucleotide sequence ID" value="NZ_CAAAIK010000019.1"/>
</dbReference>
<sequence length="312" mass="34989">MRKWIFFLLFFVLLALVFFYFTEIKQLVKLVQEMHPGWLLAALALQFGTYLLLALVWWWALWWVNECAGYLSLVLLSISQLFVNQTVPSSGLSGAVVVTNFLKARKISKKAIGLAIALNVFGRQIAFTLTFVAAVIILWIYRSPDLTYQILGILFALLMLVVTGLFVYLWKLAADAKLPEFLKRFSAIETLFSSIRTIKPSVLLKLQIVGPGVLLFIGIVIFDSLTLWVILYGFNVETNFLPVFAVQVLTTVLASISLIPGGLGVFEGGLVGMLHLIGLPFDVSFAATLLFRGFTYWLPMLPGFLITHKQQK</sequence>
<dbReference type="GO" id="GO:0005886">
    <property type="term" value="C:plasma membrane"/>
    <property type="evidence" value="ECO:0007669"/>
    <property type="project" value="UniProtKB-SubCell"/>
</dbReference>
<dbReference type="InterPro" id="IPR022791">
    <property type="entry name" value="L-PG_synthase/AglD"/>
</dbReference>
<dbReference type="Pfam" id="PF03706">
    <property type="entry name" value="LPG_synthase_TM"/>
    <property type="match status" value="1"/>
</dbReference>
<keyword evidence="2" id="KW-1003">Cell membrane</keyword>
<dbReference type="EMBL" id="LNYS01000006">
    <property type="protein sequence ID" value="KTD51521.1"/>
    <property type="molecule type" value="Genomic_DNA"/>
</dbReference>
<accession>A0A0W0Y3A3</accession>
<keyword evidence="3 6" id="KW-0812">Transmembrane</keyword>
<comment type="caution">
    <text evidence="7">The sequence shown here is derived from an EMBL/GenBank/DDBJ whole genome shotgun (WGS) entry which is preliminary data.</text>
</comment>